<evidence type="ECO:0000313" key="9">
    <source>
        <dbReference type="Proteomes" id="UP001235939"/>
    </source>
</evidence>
<dbReference type="PRINTS" id="PR00171">
    <property type="entry name" value="SUGRTRNSPORT"/>
</dbReference>
<dbReference type="Pfam" id="PF00083">
    <property type="entry name" value="Sugar_tr"/>
    <property type="match status" value="1"/>
</dbReference>
<dbReference type="InterPro" id="IPR045263">
    <property type="entry name" value="GLUT"/>
</dbReference>
<keyword evidence="9" id="KW-1185">Reference proteome</keyword>
<organism evidence="8 9">
    <name type="scientific">Cordylochernes scorpioides</name>
    <dbReference type="NCBI Taxonomy" id="51811"/>
    <lineage>
        <taxon>Eukaryota</taxon>
        <taxon>Metazoa</taxon>
        <taxon>Ecdysozoa</taxon>
        <taxon>Arthropoda</taxon>
        <taxon>Chelicerata</taxon>
        <taxon>Arachnida</taxon>
        <taxon>Pseudoscorpiones</taxon>
        <taxon>Cheliferoidea</taxon>
        <taxon>Chernetidae</taxon>
        <taxon>Cordylochernes</taxon>
    </lineage>
</organism>
<protein>
    <submittedName>
        <fullName evidence="8">SLC2A4</fullName>
    </submittedName>
</protein>
<accession>A0ABY6KGL0</accession>
<evidence type="ECO:0000256" key="2">
    <source>
        <dbReference type="ARBA" id="ARBA00022448"/>
    </source>
</evidence>
<dbReference type="Proteomes" id="UP001235939">
    <property type="component" value="Chromosome 04"/>
</dbReference>
<dbReference type="PANTHER" id="PTHR23503">
    <property type="entry name" value="SOLUTE CARRIER FAMILY 2"/>
    <property type="match status" value="1"/>
</dbReference>
<evidence type="ECO:0000256" key="6">
    <source>
        <dbReference type="SAM" id="Phobius"/>
    </source>
</evidence>
<evidence type="ECO:0000256" key="4">
    <source>
        <dbReference type="ARBA" id="ARBA00022989"/>
    </source>
</evidence>
<dbReference type="InterPro" id="IPR036259">
    <property type="entry name" value="MFS_trans_sf"/>
</dbReference>
<feature type="transmembrane region" description="Helical" evidence="6">
    <location>
        <begin position="541"/>
        <end position="559"/>
    </location>
</feature>
<evidence type="ECO:0000256" key="3">
    <source>
        <dbReference type="ARBA" id="ARBA00022692"/>
    </source>
</evidence>
<feature type="transmembrane region" description="Helical" evidence="6">
    <location>
        <begin position="445"/>
        <end position="468"/>
    </location>
</feature>
<proteinExistence type="predicted"/>
<evidence type="ECO:0000259" key="7">
    <source>
        <dbReference type="Pfam" id="PF17906"/>
    </source>
</evidence>
<dbReference type="InterPro" id="IPR041426">
    <property type="entry name" value="Mos1_HTH"/>
</dbReference>
<evidence type="ECO:0000256" key="5">
    <source>
        <dbReference type="ARBA" id="ARBA00023136"/>
    </source>
</evidence>
<feature type="domain" description="Mos1 transposase HTH" evidence="7">
    <location>
        <begin position="8"/>
        <end position="52"/>
    </location>
</feature>
<dbReference type="Gene3D" id="1.20.1250.20">
    <property type="entry name" value="MFS general substrate transporter like domains"/>
    <property type="match status" value="1"/>
</dbReference>
<name>A0ABY6KGL0_9ARAC</name>
<keyword evidence="4 6" id="KW-1133">Transmembrane helix</keyword>
<keyword evidence="3 6" id="KW-0812">Transmembrane</keyword>
<comment type="subcellular location">
    <subcellularLocation>
        <location evidence="1">Membrane</location>
        <topology evidence="1">Multi-pass membrane protein</topology>
    </subcellularLocation>
</comment>
<keyword evidence="2" id="KW-0813">Transport</keyword>
<reference evidence="8 9" key="1">
    <citation type="submission" date="2022-01" db="EMBL/GenBank/DDBJ databases">
        <title>A chromosomal length assembly of Cordylochernes scorpioides.</title>
        <authorList>
            <person name="Zeh D."/>
            <person name="Zeh J."/>
        </authorList>
    </citation>
    <scope>NUCLEOTIDE SEQUENCE [LARGE SCALE GENOMIC DNA]</scope>
    <source>
        <strain evidence="8">IN4F17</strain>
        <tissue evidence="8">Whole Body</tissue>
    </source>
</reference>
<dbReference type="PANTHER" id="PTHR23503:SF8">
    <property type="entry name" value="FACILITATED GLUCOSE TRANSPORTER PROTEIN 1"/>
    <property type="match status" value="1"/>
</dbReference>
<feature type="transmembrane region" description="Helical" evidence="6">
    <location>
        <begin position="416"/>
        <end position="438"/>
    </location>
</feature>
<feature type="transmembrane region" description="Helical" evidence="6">
    <location>
        <begin position="512"/>
        <end position="535"/>
    </location>
</feature>
<dbReference type="Pfam" id="PF17906">
    <property type="entry name" value="HTH_48"/>
    <property type="match status" value="1"/>
</dbReference>
<sequence length="583" mass="67075">MEQKLKQRICIEFCVKLQISATETFEMLNEAFPNGAPKRTTVFEWHSRFKAGRISIEDDPRQGRPKFQRTDENVQKITDLIKENPRTTLLELEQDTGISKTTIGRIVTEDLKLKKTPAKFIPRFLTNEQNLCRLATCEDMMEMTRTDPEWKDKIITGDETWVYGYDPETKPQSAEWRGQTVIKEMYLGILCRLREAIRKKRPEKWTNGGWILHHDNARPHTAHLMTSFLAKNGTQILLQPPYFPDIAPNDFFLFPKLKAVLKGRHFDTRDDIIEKSPLALKSIPKEAYKNCFDNWEKRWRCGAYINRIIQYSIGALKFCRIQCCDAALTWLRGTIEVHDEMDEMRSEYETMKLVPRVTLYEMWHNPMLFQPLCIAVMMMLSQQLSGINAIERWENVQVIYFSTEIFQSAGLSSKTALYATLATGSINVAMTFVSLVLVERLGRRTLHLTGLGGMMALTVGLAFCLALSDSVIWLSYLSIICVIGFVVMFATGPGSIPWFLVTELFGQGARPLATSIAVTVNWCANFLVGLVFLPLKNMMEGYVFLIFSSFLAIFWIFTYKRVPETKNKSPEELAAIFREKIYQ</sequence>
<keyword evidence="5 6" id="KW-0472">Membrane</keyword>
<gene>
    <name evidence="8" type="ORF">LAZ67_4001343</name>
</gene>
<dbReference type="InterPro" id="IPR036397">
    <property type="entry name" value="RNaseH_sf"/>
</dbReference>
<dbReference type="InterPro" id="IPR005828">
    <property type="entry name" value="MFS_sugar_transport-like"/>
</dbReference>
<dbReference type="Gene3D" id="1.10.10.1450">
    <property type="match status" value="1"/>
</dbReference>
<dbReference type="SUPFAM" id="SSF103473">
    <property type="entry name" value="MFS general substrate transporter"/>
    <property type="match status" value="1"/>
</dbReference>
<feature type="transmembrane region" description="Helical" evidence="6">
    <location>
        <begin position="474"/>
        <end position="500"/>
    </location>
</feature>
<evidence type="ECO:0000313" key="8">
    <source>
        <dbReference type="EMBL" id="UYV66330.1"/>
    </source>
</evidence>
<evidence type="ECO:0000256" key="1">
    <source>
        <dbReference type="ARBA" id="ARBA00004141"/>
    </source>
</evidence>
<dbReference type="Gene3D" id="3.30.420.10">
    <property type="entry name" value="Ribonuclease H-like superfamily/Ribonuclease H"/>
    <property type="match status" value="1"/>
</dbReference>
<dbReference type="EMBL" id="CP092866">
    <property type="protein sequence ID" value="UYV66330.1"/>
    <property type="molecule type" value="Genomic_DNA"/>
</dbReference>
<dbReference type="InterPro" id="IPR003663">
    <property type="entry name" value="Sugar/inositol_transpt"/>
</dbReference>